<dbReference type="PANTHER" id="PTHR46599">
    <property type="entry name" value="PIGGYBAC TRANSPOSABLE ELEMENT-DERIVED PROTEIN 4"/>
    <property type="match status" value="1"/>
</dbReference>
<gene>
    <name evidence="2" type="ORF">PPYR_01566</name>
</gene>
<evidence type="ECO:0000259" key="1">
    <source>
        <dbReference type="Pfam" id="PF13843"/>
    </source>
</evidence>
<dbReference type="Proteomes" id="UP000327044">
    <property type="component" value="Unassembled WGS sequence"/>
</dbReference>
<evidence type="ECO:0000313" key="3">
    <source>
        <dbReference type="Proteomes" id="UP000327044"/>
    </source>
</evidence>
<protein>
    <recommendedName>
        <fullName evidence="1">PiggyBac transposable element-derived protein domain-containing protein</fullName>
    </recommendedName>
</protein>
<accession>A0A5N4B4V9</accession>
<organism evidence="2 3">
    <name type="scientific">Photinus pyralis</name>
    <name type="common">Common eastern firefly</name>
    <name type="synonym">Lampyris pyralis</name>
    <dbReference type="NCBI Taxonomy" id="7054"/>
    <lineage>
        <taxon>Eukaryota</taxon>
        <taxon>Metazoa</taxon>
        <taxon>Ecdysozoa</taxon>
        <taxon>Arthropoda</taxon>
        <taxon>Hexapoda</taxon>
        <taxon>Insecta</taxon>
        <taxon>Pterygota</taxon>
        <taxon>Neoptera</taxon>
        <taxon>Endopterygota</taxon>
        <taxon>Coleoptera</taxon>
        <taxon>Polyphaga</taxon>
        <taxon>Elateriformia</taxon>
        <taxon>Elateroidea</taxon>
        <taxon>Lampyridae</taxon>
        <taxon>Lampyrinae</taxon>
        <taxon>Photinus</taxon>
    </lineage>
</organism>
<reference evidence="2 3" key="1">
    <citation type="journal article" date="2018" name="Elife">
        <title>Firefly genomes illuminate parallel origins of bioluminescence in beetles.</title>
        <authorList>
            <person name="Fallon T.R."/>
            <person name="Lower S.E."/>
            <person name="Chang C.H."/>
            <person name="Bessho-Uehara M."/>
            <person name="Martin G.J."/>
            <person name="Bewick A.J."/>
            <person name="Behringer M."/>
            <person name="Debat H.J."/>
            <person name="Wong I."/>
            <person name="Day J.C."/>
            <person name="Suvorov A."/>
            <person name="Silva C.J."/>
            <person name="Stanger-Hall K.F."/>
            <person name="Hall D.W."/>
            <person name="Schmitz R.J."/>
            <person name="Nelson D.R."/>
            <person name="Lewis S.M."/>
            <person name="Shigenobu S."/>
            <person name="Bybee S.M."/>
            <person name="Larracuente A.M."/>
            <person name="Oba Y."/>
            <person name="Weng J.K."/>
        </authorList>
    </citation>
    <scope>NUCLEOTIDE SEQUENCE [LARGE SCALE GENOMIC DNA]</scope>
    <source>
        <strain evidence="2">1611_PpyrPB1</strain>
        <tissue evidence="2">Whole body</tissue>
    </source>
</reference>
<feature type="domain" description="PiggyBac transposable element-derived protein" evidence="1">
    <location>
        <begin position="20"/>
        <end position="381"/>
    </location>
</feature>
<comment type="caution">
    <text evidence="2">The sequence shown here is derived from an EMBL/GenBank/DDBJ whole genome shotgun (WGS) entry which is preliminary data.</text>
</comment>
<sequence length="493" mass="57124">MKLAANSGVADFIKNLNNPTPGKLFQVFFDDGLLEHIVFQTNLYANQTNLQKSKSTSITPTTKCEFMAFLGINILMGIKVLPSYRDHWSSSPDLHDPYISQLMNVNRFSWILGNLHLNDNEVMPKKGQPGFDKLFKLRPFLDVMQQKFEACFSLTECGAIDESMIKFKGRSSLKQYLPKKPIKRGFKVWCLADGSGYLSKFQIYTGKQDNNVEKALGPRVVKDLCSGLENKGHRIYFDNYFSSVNLLHDLKDKKINACGTINKNRKHLPTFSSDKQLKRGDYDYFVNNKGIATTKWKDKRAVFLISNFHNPQDTTTVKRKARNGSIEDVPCPIMLTDYNAHMNAVDKFDQKKSSYEIDRKSRKWWHRIFFYFVDACIVNSYIIYEKLGLPKMTLKNFRRKVVEHLVCETLTHTNTKKRRSNPVVAAIREHKPYVPDNIRQREAAHLPIRSSRRRCGHCSTKSKQVRTKWMCTMCKVPLCLKDDKNCFIPFHKK</sequence>
<keyword evidence="3" id="KW-1185">Reference proteome</keyword>
<dbReference type="FunCoup" id="A0A5N4B4V9">
    <property type="interactions" value="50"/>
</dbReference>
<dbReference type="InParanoid" id="A0A5N4B4V9"/>
<evidence type="ECO:0000313" key="2">
    <source>
        <dbReference type="EMBL" id="KAB0804596.1"/>
    </source>
</evidence>
<dbReference type="AlphaFoldDB" id="A0A5N4B4V9"/>
<dbReference type="PANTHER" id="PTHR46599:SF3">
    <property type="entry name" value="PIGGYBAC TRANSPOSABLE ELEMENT-DERIVED PROTEIN 4"/>
    <property type="match status" value="1"/>
</dbReference>
<name>A0A5N4B4V9_PHOPY</name>
<dbReference type="EMBL" id="VVIM01000001">
    <property type="protein sequence ID" value="KAB0804596.1"/>
    <property type="molecule type" value="Genomic_DNA"/>
</dbReference>
<dbReference type="Pfam" id="PF13843">
    <property type="entry name" value="DDE_Tnp_1_7"/>
    <property type="match status" value="1"/>
</dbReference>
<dbReference type="InterPro" id="IPR029526">
    <property type="entry name" value="PGBD"/>
</dbReference>
<proteinExistence type="predicted"/>